<dbReference type="AlphaFoldDB" id="A0A423JIR6"/>
<sequence length="113" mass="12848">MSAQVPNEEKFEATGIYHGNHWIVGNKDDSNDSFVVLSYPDNAEEGLNKFTYNKGSPMYRIVWQFRLNGLTRDAETGTLNITINSPLKQYSGDFTFALDDGKELKGNFNFTKR</sequence>
<name>A0A423JIR6_9PSED</name>
<evidence type="ECO:0000313" key="1">
    <source>
        <dbReference type="EMBL" id="RON37608.1"/>
    </source>
</evidence>
<proteinExistence type="predicted"/>
<gene>
    <name evidence="1" type="ORF">BK666_31875</name>
</gene>
<evidence type="ECO:0000313" key="2">
    <source>
        <dbReference type="Proteomes" id="UP000285349"/>
    </source>
</evidence>
<organism evidence="1 2">
    <name type="scientific">Pseudomonas frederiksbergensis</name>
    <dbReference type="NCBI Taxonomy" id="104087"/>
    <lineage>
        <taxon>Bacteria</taxon>
        <taxon>Pseudomonadati</taxon>
        <taxon>Pseudomonadota</taxon>
        <taxon>Gammaproteobacteria</taxon>
        <taxon>Pseudomonadales</taxon>
        <taxon>Pseudomonadaceae</taxon>
        <taxon>Pseudomonas</taxon>
    </lineage>
</organism>
<accession>A0A423JIR6</accession>
<dbReference type="Proteomes" id="UP000285349">
    <property type="component" value="Unassembled WGS sequence"/>
</dbReference>
<reference evidence="1 2" key="1">
    <citation type="submission" date="2016-10" db="EMBL/GenBank/DDBJ databases">
        <title>Comparative genome analysis of multiple Pseudomonas spp. focuses on biocontrol and plant growth promoting traits.</title>
        <authorList>
            <person name="Tao X.-Y."/>
            <person name="Taylor C.G."/>
        </authorList>
    </citation>
    <scope>NUCLEOTIDE SEQUENCE [LARGE SCALE GENOMIC DNA]</scope>
    <source>
        <strain evidence="1 2">37A10</strain>
    </source>
</reference>
<comment type="caution">
    <text evidence="1">The sequence shown here is derived from an EMBL/GenBank/DDBJ whole genome shotgun (WGS) entry which is preliminary data.</text>
</comment>
<dbReference type="EMBL" id="MOBQ01000061">
    <property type="protein sequence ID" value="RON37608.1"/>
    <property type="molecule type" value="Genomic_DNA"/>
</dbReference>
<protein>
    <submittedName>
        <fullName evidence="1">Uncharacterized protein</fullName>
    </submittedName>
</protein>